<keyword evidence="3" id="KW-1185">Reference proteome</keyword>
<accession>A0ABX1JRM4</accession>
<dbReference type="InterPro" id="IPR017946">
    <property type="entry name" value="PLC-like_Pdiesterase_TIM-brl"/>
</dbReference>
<proteinExistence type="predicted"/>
<gene>
    <name evidence="2" type="ORF">HER39_09345</name>
</gene>
<comment type="caution">
    <text evidence="2">The sequence shown here is derived from an EMBL/GenBank/DDBJ whole genome shotgun (WGS) entry which is preliminary data.</text>
</comment>
<dbReference type="Gene3D" id="3.20.20.190">
    <property type="entry name" value="Phosphatidylinositol (PI) phosphodiesterase"/>
    <property type="match status" value="1"/>
</dbReference>
<name>A0ABX1JRM4_9MICC</name>
<organism evidence="2 3">
    <name type="scientific">Arthrobacter deserti</name>
    <dbReference type="NCBI Taxonomy" id="1742687"/>
    <lineage>
        <taxon>Bacteria</taxon>
        <taxon>Bacillati</taxon>
        <taxon>Actinomycetota</taxon>
        <taxon>Actinomycetes</taxon>
        <taxon>Micrococcales</taxon>
        <taxon>Micrococcaceae</taxon>
        <taxon>Arthrobacter</taxon>
    </lineage>
</organism>
<dbReference type="PANTHER" id="PTHR46211">
    <property type="entry name" value="GLYCEROPHOSPHORYL DIESTER PHOSPHODIESTERASE"/>
    <property type="match status" value="1"/>
</dbReference>
<evidence type="ECO:0000259" key="1">
    <source>
        <dbReference type="Pfam" id="PF03009"/>
    </source>
</evidence>
<evidence type="ECO:0000313" key="2">
    <source>
        <dbReference type="EMBL" id="NKX50765.1"/>
    </source>
</evidence>
<dbReference type="EMBL" id="JAAZSR010000124">
    <property type="protein sequence ID" value="NKX50765.1"/>
    <property type="molecule type" value="Genomic_DNA"/>
</dbReference>
<dbReference type="Proteomes" id="UP000523795">
    <property type="component" value="Unassembled WGS sequence"/>
</dbReference>
<protein>
    <submittedName>
        <fullName evidence="2">Glycerophosphodiester phosphodiesterase</fullName>
    </submittedName>
</protein>
<dbReference type="PANTHER" id="PTHR46211:SF14">
    <property type="entry name" value="GLYCEROPHOSPHODIESTER PHOSPHODIESTERASE"/>
    <property type="match status" value="1"/>
</dbReference>
<reference evidence="2 3" key="1">
    <citation type="submission" date="2020-04" db="EMBL/GenBank/DDBJ databases">
        <authorList>
            <person name="Liu S."/>
        </authorList>
    </citation>
    <scope>NUCLEOTIDE SEQUENCE [LARGE SCALE GENOMIC DNA]</scope>
    <source>
        <strain evidence="2 3">CGMCC 1.15091</strain>
    </source>
</reference>
<dbReference type="Pfam" id="PF03009">
    <property type="entry name" value="GDPD"/>
    <property type="match status" value="1"/>
</dbReference>
<sequence length="212" mass="23405">WRGAAIPPEYGGIAEQLLTLDDLLGILRGAGRDLDLAIELKHPSPFGQQLEDELLENLMAEGWDPETSRVGNVTVTFMSFHPDAVRHLNDHVPAEYLCQLLDDVQAEDLKDSVFLGPLALGAVATLVRRAMHEGELLVAERRVGIAGPGVAYVRPHEGRVRRWLQDGMRLRVWTVDSPADVELCRELGVQEITTNRPAGVRRQLERAPAAGL</sequence>
<feature type="non-terminal residue" evidence="2">
    <location>
        <position position="1"/>
    </location>
</feature>
<dbReference type="SUPFAM" id="SSF51695">
    <property type="entry name" value="PLC-like phosphodiesterases"/>
    <property type="match status" value="1"/>
</dbReference>
<evidence type="ECO:0000313" key="3">
    <source>
        <dbReference type="Proteomes" id="UP000523795"/>
    </source>
</evidence>
<dbReference type="InterPro" id="IPR030395">
    <property type="entry name" value="GP_PDE_dom"/>
</dbReference>
<feature type="domain" description="GP-PDE" evidence="1">
    <location>
        <begin position="18"/>
        <end position="197"/>
    </location>
</feature>